<evidence type="ECO:0000256" key="7">
    <source>
        <dbReference type="ARBA" id="ARBA00023180"/>
    </source>
</evidence>
<dbReference type="InterPro" id="IPR018247">
    <property type="entry name" value="EF_Hand_1_Ca_BS"/>
</dbReference>
<evidence type="ECO:0000313" key="14">
    <source>
        <dbReference type="EMBL" id="KAF5395218.1"/>
    </source>
</evidence>
<dbReference type="Pfam" id="PF13499">
    <property type="entry name" value="EF-hand_7"/>
    <property type="match status" value="2"/>
</dbReference>
<dbReference type="InterPro" id="IPR011992">
    <property type="entry name" value="EF-hand-dom_pair"/>
</dbReference>
<reference evidence="14" key="1">
    <citation type="submission" date="2019-05" db="EMBL/GenBank/DDBJ databases">
        <title>Annotation for the trematode Paragonimus heterotremus.</title>
        <authorList>
            <person name="Choi Y.-J."/>
        </authorList>
    </citation>
    <scope>NUCLEOTIDE SEQUENCE</scope>
    <source>
        <strain evidence="14">LC</strain>
    </source>
</reference>
<keyword evidence="4" id="KW-0677">Repeat</keyword>
<evidence type="ECO:0000256" key="9">
    <source>
        <dbReference type="ARBA" id="ARBA00056975"/>
    </source>
</evidence>
<dbReference type="AlphaFoldDB" id="A0A8J4SZW4"/>
<keyword evidence="15" id="KW-1185">Reference proteome</keyword>
<feature type="chain" id="PRO_5035324967" description="Reticulocalbin-3" evidence="12">
    <location>
        <begin position="25"/>
        <end position="336"/>
    </location>
</feature>
<evidence type="ECO:0000256" key="1">
    <source>
        <dbReference type="ARBA" id="ARBA00004319"/>
    </source>
</evidence>
<dbReference type="SUPFAM" id="SSF47473">
    <property type="entry name" value="EF-hand"/>
    <property type="match status" value="2"/>
</dbReference>
<sequence>MISFLKLYPSVIVLALFYLTVNEAQSNSEFENLDTLMNDPYLRPDDPQLPTDSSHFDAFGSHDSEFDHELVTGSVDEARYFKHLEPQEAKERLGKLFDKMDTNHDEKLDKEELINWIIHSLTQLDLEAVRGKFKDHDSNHDGMVTWNEFTSKVYGYSEKELADLRKDTGQDTQDFIRSLDEEKVRFESADVDQNSSLNESEYAAFEHPHNYRHMAPYELIHTLRDFDKDGDGMISQKEYLADDKMHKDAFVIEKENFKRYDQNRDGMLDKEEMKQWITPGFHRTAADEAEHLFTETDTNKDDQLTKDEVLAQHDLWVGSQATDYGRHLDTVIKDEL</sequence>
<keyword evidence="2" id="KW-0479">Metal-binding</keyword>
<evidence type="ECO:0000256" key="11">
    <source>
        <dbReference type="ARBA" id="ARBA00072696"/>
    </source>
</evidence>
<dbReference type="PROSITE" id="PS00018">
    <property type="entry name" value="EF_HAND_1"/>
    <property type="match status" value="4"/>
</dbReference>
<keyword evidence="7" id="KW-0325">Glycoprotein</keyword>
<protein>
    <recommendedName>
        <fullName evidence="11">Reticulocalbin-3</fullName>
    </recommendedName>
</protein>
<dbReference type="GO" id="GO:0015031">
    <property type="term" value="P:protein transport"/>
    <property type="evidence" value="ECO:0007669"/>
    <property type="project" value="UniProtKB-ARBA"/>
</dbReference>
<feature type="domain" description="EF-hand" evidence="13">
    <location>
        <begin position="124"/>
        <end position="159"/>
    </location>
</feature>
<gene>
    <name evidence="14" type="ORF">PHET_05391</name>
</gene>
<evidence type="ECO:0000256" key="2">
    <source>
        <dbReference type="ARBA" id="ARBA00022723"/>
    </source>
</evidence>
<dbReference type="Pfam" id="PF13202">
    <property type="entry name" value="EF-hand_5"/>
    <property type="match status" value="1"/>
</dbReference>
<feature type="signal peptide" evidence="12">
    <location>
        <begin position="1"/>
        <end position="24"/>
    </location>
</feature>
<dbReference type="GO" id="GO:0005788">
    <property type="term" value="C:endoplasmic reticulum lumen"/>
    <property type="evidence" value="ECO:0007669"/>
    <property type="project" value="UniProtKB-SubCell"/>
</dbReference>
<accession>A0A8J4SZW4</accession>
<evidence type="ECO:0000256" key="3">
    <source>
        <dbReference type="ARBA" id="ARBA00022729"/>
    </source>
</evidence>
<dbReference type="Gene3D" id="1.10.238.10">
    <property type="entry name" value="EF-hand"/>
    <property type="match status" value="3"/>
</dbReference>
<comment type="subcellular location">
    <subcellularLocation>
        <location evidence="1">Endoplasmic reticulum lumen</location>
    </subcellularLocation>
</comment>
<dbReference type="OrthoDB" id="6223661at2759"/>
<dbReference type="SMART" id="SM00054">
    <property type="entry name" value="EFh"/>
    <property type="match status" value="3"/>
</dbReference>
<evidence type="ECO:0000256" key="4">
    <source>
        <dbReference type="ARBA" id="ARBA00022737"/>
    </source>
</evidence>
<dbReference type="EMBL" id="LUCH01017216">
    <property type="protein sequence ID" value="KAF5395218.1"/>
    <property type="molecule type" value="Genomic_DNA"/>
</dbReference>
<name>A0A8J4SZW4_9TREM</name>
<dbReference type="PANTHER" id="PTHR10827:SF95">
    <property type="entry name" value="LD34388P"/>
    <property type="match status" value="1"/>
</dbReference>
<dbReference type="FunFam" id="1.10.238.10:FF:000104">
    <property type="entry name" value="calumenin isoform X1"/>
    <property type="match status" value="1"/>
</dbReference>
<evidence type="ECO:0000256" key="8">
    <source>
        <dbReference type="ARBA" id="ARBA00023186"/>
    </source>
</evidence>
<comment type="function">
    <text evidence="9">Probable molecular chaperone assisting protein biosynthesis and transport in the endoplasmic reticulum. Required for the proper biosynthesis and transport of pulmonary surfactant-associated protein A/SP-A, pulmonary surfactant-associated protein D/SP-D and the lipid transporter ABCA3. By regulating both the proper expression and the degradation through the endoplasmic reticulum-associated protein degradation pathway of these proteins plays a crucial role in pulmonary surfactant homeostasis. Has an anti-fibrotic activity by negatively regulating the secretion of type I and type III collagens. This calcium-binding protein also transiently associates with immature PCSK6 and regulates its secretion.</text>
</comment>
<dbReference type="GO" id="GO:0005509">
    <property type="term" value="F:calcium ion binding"/>
    <property type="evidence" value="ECO:0007669"/>
    <property type="project" value="InterPro"/>
</dbReference>
<keyword evidence="5" id="KW-0256">Endoplasmic reticulum</keyword>
<feature type="domain" description="EF-hand" evidence="13">
    <location>
        <begin position="88"/>
        <end position="123"/>
    </location>
</feature>
<evidence type="ECO:0000256" key="12">
    <source>
        <dbReference type="SAM" id="SignalP"/>
    </source>
</evidence>
<evidence type="ECO:0000313" key="15">
    <source>
        <dbReference type="Proteomes" id="UP000748531"/>
    </source>
</evidence>
<evidence type="ECO:0000259" key="13">
    <source>
        <dbReference type="PROSITE" id="PS50222"/>
    </source>
</evidence>
<dbReference type="Proteomes" id="UP000748531">
    <property type="component" value="Unassembled WGS sequence"/>
</dbReference>
<evidence type="ECO:0000256" key="5">
    <source>
        <dbReference type="ARBA" id="ARBA00022824"/>
    </source>
</evidence>
<evidence type="ECO:0000256" key="6">
    <source>
        <dbReference type="ARBA" id="ARBA00022837"/>
    </source>
</evidence>
<keyword evidence="8" id="KW-0143">Chaperone</keyword>
<evidence type="ECO:0000256" key="10">
    <source>
        <dbReference type="ARBA" id="ARBA00063143"/>
    </source>
</evidence>
<dbReference type="InterPro" id="IPR002048">
    <property type="entry name" value="EF_hand_dom"/>
</dbReference>
<keyword evidence="3 12" id="KW-0732">Signal</keyword>
<comment type="caution">
    <text evidence="14">The sequence shown here is derived from an EMBL/GenBank/DDBJ whole genome shotgun (WGS) entry which is preliminary data.</text>
</comment>
<dbReference type="PANTHER" id="PTHR10827">
    <property type="entry name" value="RETICULOCALBIN"/>
    <property type="match status" value="1"/>
</dbReference>
<feature type="domain" description="EF-hand" evidence="13">
    <location>
        <begin position="218"/>
        <end position="249"/>
    </location>
</feature>
<organism evidence="14 15">
    <name type="scientific">Paragonimus heterotremus</name>
    <dbReference type="NCBI Taxonomy" id="100268"/>
    <lineage>
        <taxon>Eukaryota</taxon>
        <taxon>Metazoa</taxon>
        <taxon>Spiralia</taxon>
        <taxon>Lophotrochozoa</taxon>
        <taxon>Platyhelminthes</taxon>
        <taxon>Trematoda</taxon>
        <taxon>Digenea</taxon>
        <taxon>Plagiorchiida</taxon>
        <taxon>Troglotremata</taxon>
        <taxon>Troglotrematidae</taxon>
        <taxon>Paragonimus</taxon>
    </lineage>
</organism>
<keyword evidence="6" id="KW-0106">Calcium</keyword>
<proteinExistence type="predicted"/>
<dbReference type="PROSITE" id="PS50222">
    <property type="entry name" value="EF_HAND_2"/>
    <property type="match status" value="4"/>
</dbReference>
<feature type="domain" description="EF-hand" evidence="13">
    <location>
        <begin position="257"/>
        <end position="283"/>
    </location>
</feature>
<comment type="subunit">
    <text evidence="10">Interacts with PCSK6 (immature form including the propeptide); probably involved in the maturation and the secretion of PCSK6.</text>
</comment>